<dbReference type="RefSeq" id="WP_024923379.1">
    <property type="nucleotide sequence ID" value="NZ_MDEO01000036.1"/>
</dbReference>
<dbReference type="InterPro" id="IPR037185">
    <property type="entry name" value="EmrE-like"/>
</dbReference>
<evidence type="ECO:0000256" key="8">
    <source>
        <dbReference type="ARBA" id="ARBA00039168"/>
    </source>
</evidence>
<dbReference type="STRING" id="1566387.QV13_26045"/>
<dbReference type="GO" id="GO:1990961">
    <property type="term" value="P:xenobiotic detoxification by transmembrane export across the plasma membrane"/>
    <property type="evidence" value="ECO:0007669"/>
    <property type="project" value="UniProtKB-ARBA"/>
</dbReference>
<evidence type="ECO:0000313" key="11">
    <source>
        <dbReference type="EMBL" id="OCX13016.1"/>
    </source>
</evidence>
<protein>
    <recommendedName>
        <fullName evidence="8">Guanidinium exporter</fullName>
    </recommendedName>
</protein>
<feature type="transmembrane region" description="Helical" evidence="10">
    <location>
        <begin position="84"/>
        <end position="103"/>
    </location>
</feature>
<evidence type="ECO:0000256" key="9">
    <source>
        <dbReference type="RuleBase" id="RU003942"/>
    </source>
</evidence>
<evidence type="ECO:0000256" key="7">
    <source>
        <dbReference type="ARBA" id="ARBA00038151"/>
    </source>
</evidence>
<dbReference type="GO" id="GO:0005886">
    <property type="term" value="C:plasma membrane"/>
    <property type="evidence" value="ECO:0007669"/>
    <property type="project" value="UniProtKB-SubCell"/>
</dbReference>
<proteinExistence type="inferred from homology"/>
<dbReference type="GO" id="GO:0022857">
    <property type="term" value="F:transmembrane transporter activity"/>
    <property type="evidence" value="ECO:0007669"/>
    <property type="project" value="InterPro"/>
</dbReference>
<feature type="transmembrane region" description="Helical" evidence="10">
    <location>
        <begin position="33"/>
        <end position="50"/>
    </location>
</feature>
<evidence type="ECO:0000256" key="6">
    <source>
        <dbReference type="ARBA" id="ARBA00023136"/>
    </source>
</evidence>
<dbReference type="AlphaFoldDB" id="A0A1C2DEG0"/>
<keyword evidence="5 10" id="KW-1133">Transmembrane helix</keyword>
<evidence type="ECO:0000256" key="4">
    <source>
        <dbReference type="ARBA" id="ARBA00022692"/>
    </source>
</evidence>
<name>A0A1C2DEG0_9HYPH</name>
<evidence type="ECO:0000256" key="10">
    <source>
        <dbReference type="SAM" id="Phobius"/>
    </source>
</evidence>
<reference evidence="11 12" key="1">
    <citation type="submission" date="2016-08" db="EMBL/GenBank/DDBJ databases">
        <title>Whole genome sequence of Mesorhizobium sp. strain UASWS1009 isolated from industrial sewage.</title>
        <authorList>
            <person name="Crovadore J."/>
            <person name="Calmin G."/>
            <person name="Chablais R."/>
            <person name="Cochard B."/>
            <person name="Lefort F."/>
        </authorList>
    </citation>
    <scope>NUCLEOTIDE SEQUENCE [LARGE SCALE GENOMIC DNA]</scope>
    <source>
        <strain evidence="11 12">UASWS1009</strain>
    </source>
</reference>
<comment type="subcellular location">
    <subcellularLocation>
        <location evidence="1 9">Cell membrane</location>
        <topology evidence="1 9">Multi-pass membrane protein</topology>
    </subcellularLocation>
</comment>
<keyword evidence="6 10" id="KW-0472">Membrane</keyword>
<evidence type="ECO:0000256" key="5">
    <source>
        <dbReference type="ARBA" id="ARBA00022989"/>
    </source>
</evidence>
<evidence type="ECO:0000313" key="12">
    <source>
        <dbReference type="Proteomes" id="UP000094412"/>
    </source>
</evidence>
<dbReference type="SUPFAM" id="SSF103481">
    <property type="entry name" value="Multidrug resistance efflux transporter EmrE"/>
    <property type="match status" value="1"/>
</dbReference>
<dbReference type="EMBL" id="MDEO01000036">
    <property type="protein sequence ID" value="OCX13016.1"/>
    <property type="molecule type" value="Genomic_DNA"/>
</dbReference>
<dbReference type="InterPro" id="IPR045324">
    <property type="entry name" value="Small_multidrug_res"/>
</dbReference>
<dbReference type="PANTHER" id="PTHR30561:SF0">
    <property type="entry name" value="GUANIDINIUM EXPORTER"/>
    <property type="match status" value="1"/>
</dbReference>
<comment type="caution">
    <text evidence="11">The sequence shown here is derived from an EMBL/GenBank/DDBJ whole genome shotgun (WGS) entry which is preliminary data.</text>
</comment>
<dbReference type="InterPro" id="IPR000390">
    <property type="entry name" value="Small_drug/metabolite_transptr"/>
</dbReference>
<dbReference type="Proteomes" id="UP000094412">
    <property type="component" value="Unassembled WGS sequence"/>
</dbReference>
<keyword evidence="4 9" id="KW-0812">Transmembrane</keyword>
<dbReference type="NCBIfam" id="NF008512">
    <property type="entry name" value="PRK11431.1"/>
    <property type="match status" value="1"/>
</dbReference>
<feature type="transmembrane region" description="Helical" evidence="10">
    <location>
        <begin position="57"/>
        <end position="78"/>
    </location>
</feature>
<keyword evidence="2" id="KW-0813">Transport</keyword>
<dbReference type="OrthoDB" id="9808638at2"/>
<evidence type="ECO:0000256" key="2">
    <source>
        <dbReference type="ARBA" id="ARBA00022448"/>
    </source>
</evidence>
<dbReference type="FunFam" id="1.10.3730.20:FF:000001">
    <property type="entry name" value="Quaternary ammonium compound resistance transporter SugE"/>
    <property type="match status" value="1"/>
</dbReference>
<evidence type="ECO:0000256" key="1">
    <source>
        <dbReference type="ARBA" id="ARBA00004651"/>
    </source>
</evidence>
<sequence length="104" mass="10840">MAWTYLFFAGLFEIGWAIGLKYTEGFTKLTPTILTVVSMIISLTLLGLALKALPVGTAYAVWTGIGTVGTALLGIWLLGEPATAVRLSCIALIVAGIIGLKVAA</sequence>
<evidence type="ECO:0000256" key="3">
    <source>
        <dbReference type="ARBA" id="ARBA00022475"/>
    </source>
</evidence>
<dbReference type="Gene3D" id="1.10.3730.20">
    <property type="match status" value="1"/>
</dbReference>
<keyword evidence="12" id="KW-1185">Reference proteome</keyword>
<gene>
    <name evidence="11" type="ORF">QV13_26045</name>
</gene>
<dbReference type="Pfam" id="PF00893">
    <property type="entry name" value="Multi_Drug_Res"/>
    <property type="match status" value="1"/>
</dbReference>
<keyword evidence="3" id="KW-1003">Cell membrane</keyword>
<organism evidence="11 12">
    <name type="scientific">Mesorhizobium hungaricum</name>
    <dbReference type="NCBI Taxonomy" id="1566387"/>
    <lineage>
        <taxon>Bacteria</taxon>
        <taxon>Pseudomonadati</taxon>
        <taxon>Pseudomonadota</taxon>
        <taxon>Alphaproteobacteria</taxon>
        <taxon>Hyphomicrobiales</taxon>
        <taxon>Phyllobacteriaceae</taxon>
        <taxon>Mesorhizobium</taxon>
    </lineage>
</organism>
<dbReference type="PANTHER" id="PTHR30561">
    <property type="entry name" value="SMR FAMILY PROTON-DEPENDENT DRUG EFFLUX TRANSPORTER SUGE"/>
    <property type="match status" value="1"/>
</dbReference>
<accession>A0A1C2DEG0</accession>
<comment type="similarity">
    <text evidence="7">Belongs to the drug/metabolite transporter (DMT) superfamily. Small multidrug resistance (SMR) (TC 2.A.7.1) family. Gdx/SugE subfamily.</text>
</comment>